<evidence type="ECO:0000313" key="2">
    <source>
        <dbReference type="Proteomes" id="UP000789366"/>
    </source>
</evidence>
<name>A0ACA9P3U4_9GLOM</name>
<proteinExistence type="predicted"/>
<comment type="caution">
    <text evidence="1">The sequence shown here is derived from an EMBL/GenBank/DDBJ whole genome shotgun (WGS) entry which is preliminary data.</text>
</comment>
<dbReference type="Proteomes" id="UP000789366">
    <property type="component" value="Unassembled WGS sequence"/>
</dbReference>
<reference evidence="1" key="1">
    <citation type="submission" date="2021-06" db="EMBL/GenBank/DDBJ databases">
        <authorList>
            <person name="Kallberg Y."/>
            <person name="Tangrot J."/>
            <person name="Rosling A."/>
        </authorList>
    </citation>
    <scope>NUCLEOTIDE SEQUENCE</scope>
    <source>
        <strain evidence="1">28 12/20/2015</strain>
    </source>
</reference>
<dbReference type="EMBL" id="CAJVPW010018594">
    <property type="protein sequence ID" value="CAG8682470.1"/>
    <property type="molecule type" value="Genomic_DNA"/>
</dbReference>
<keyword evidence="2" id="KW-1185">Reference proteome</keyword>
<sequence>SKAMASPTEPPTHPLFVHKYSSKTKNQASSLSLQVFNKM</sequence>
<accession>A0ACA9P3U4</accession>
<evidence type="ECO:0000313" key="1">
    <source>
        <dbReference type="EMBL" id="CAG8682470.1"/>
    </source>
</evidence>
<protein>
    <submittedName>
        <fullName evidence="1">11630_t:CDS:1</fullName>
    </submittedName>
</protein>
<organism evidence="1 2">
    <name type="scientific">Cetraspora pellucida</name>
    <dbReference type="NCBI Taxonomy" id="1433469"/>
    <lineage>
        <taxon>Eukaryota</taxon>
        <taxon>Fungi</taxon>
        <taxon>Fungi incertae sedis</taxon>
        <taxon>Mucoromycota</taxon>
        <taxon>Glomeromycotina</taxon>
        <taxon>Glomeromycetes</taxon>
        <taxon>Diversisporales</taxon>
        <taxon>Gigasporaceae</taxon>
        <taxon>Cetraspora</taxon>
    </lineage>
</organism>
<feature type="non-terminal residue" evidence="1">
    <location>
        <position position="1"/>
    </location>
</feature>
<gene>
    <name evidence="1" type="ORF">SPELUC_LOCUS10232</name>
</gene>